<proteinExistence type="predicted"/>
<dbReference type="OrthoDB" id="2487348at2"/>
<feature type="chain" id="PRO_5012154000" evidence="2">
    <location>
        <begin position="25"/>
        <end position="200"/>
    </location>
</feature>
<dbReference type="EMBL" id="OBMQ01000001">
    <property type="protein sequence ID" value="SOB90798.1"/>
    <property type="molecule type" value="Genomic_DNA"/>
</dbReference>
<dbReference type="Proteomes" id="UP000219636">
    <property type="component" value="Unassembled WGS sequence"/>
</dbReference>
<dbReference type="InterPro" id="IPR014755">
    <property type="entry name" value="Cu-Rt/internalin_Ig-like"/>
</dbReference>
<evidence type="ECO:0000256" key="1">
    <source>
        <dbReference type="ARBA" id="ARBA00022729"/>
    </source>
</evidence>
<accession>A0A285RAM6</accession>
<name>A0A285RAM6_9BACL</name>
<dbReference type="AlphaFoldDB" id="A0A285RAM6"/>
<dbReference type="RefSeq" id="WP_097071795.1">
    <property type="nucleotide sequence ID" value="NZ_OBMQ01000001.1"/>
</dbReference>
<keyword evidence="1 2" id="KW-0732">Signal</keyword>
<protein>
    <submittedName>
        <fullName evidence="4">Ig-like domain-containing protein</fullName>
    </submittedName>
</protein>
<reference evidence="5" key="1">
    <citation type="submission" date="2017-08" db="EMBL/GenBank/DDBJ databases">
        <authorList>
            <person name="Varghese N."/>
            <person name="Submissions S."/>
        </authorList>
    </citation>
    <scope>NUCLEOTIDE SEQUENCE [LARGE SCALE GENOMIC DNA]</scope>
    <source>
        <strain evidence="5">JC22</strain>
    </source>
</reference>
<dbReference type="Pfam" id="PF13205">
    <property type="entry name" value="Big_5"/>
    <property type="match status" value="1"/>
</dbReference>
<dbReference type="Gene3D" id="2.60.40.1220">
    <property type="match status" value="1"/>
</dbReference>
<gene>
    <name evidence="4" type="ORF">SAMN05880501_101213</name>
</gene>
<sequence>MKKALIVLFSAVMFLLLPFESSLAKTWNFQTTEDVYKAWKVNFSGKLDSATINSSNIYVLDGQTKHPTTPTVTNGGSSIEVKPNSSYQVGKLYQLVVTTNVKNANGTPLKETVTMPFKVVDSGATIKSVYSVTSLNVTSLTVVTNDDVFYVKVDGEEIKYQGTNTFLYGLVGKKIGDKVTIIAYDKDNKVLQRLTYTIGQ</sequence>
<evidence type="ECO:0000256" key="2">
    <source>
        <dbReference type="SAM" id="SignalP"/>
    </source>
</evidence>
<evidence type="ECO:0000313" key="5">
    <source>
        <dbReference type="Proteomes" id="UP000219636"/>
    </source>
</evidence>
<keyword evidence="5" id="KW-1185">Reference proteome</keyword>
<evidence type="ECO:0000259" key="3">
    <source>
        <dbReference type="Pfam" id="PF13205"/>
    </source>
</evidence>
<dbReference type="InterPro" id="IPR032812">
    <property type="entry name" value="SbsA_Ig"/>
</dbReference>
<feature type="signal peptide" evidence="2">
    <location>
        <begin position="1"/>
        <end position="24"/>
    </location>
</feature>
<organism evidence="4 5">
    <name type="scientific">Ureibacillus xyleni</name>
    <dbReference type="NCBI Taxonomy" id="614648"/>
    <lineage>
        <taxon>Bacteria</taxon>
        <taxon>Bacillati</taxon>
        <taxon>Bacillota</taxon>
        <taxon>Bacilli</taxon>
        <taxon>Bacillales</taxon>
        <taxon>Caryophanaceae</taxon>
        <taxon>Ureibacillus</taxon>
    </lineage>
</organism>
<evidence type="ECO:0000313" key="4">
    <source>
        <dbReference type="EMBL" id="SOB90798.1"/>
    </source>
</evidence>
<feature type="domain" description="SbsA Ig-like" evidence="3">
    <location>
        <begin position="36"/>
        <end position="118"/>
    </location>
</feature>